<protein>
    <submittedName>
        <fullName evidence="5">Transcription Lacl family protein</fullName>
    </submittedName>
</protein>
<keyword evidence="6" id="KW-1185">Reference proteome</keyword>
<dbReference type="Gene3D" id="3.40.50.2300">
    <property type="match status" value="2"/>
</dbReference>
<organism evidence="5 6">
    <name type="scientific">Weissella halotolerans DSM 20190</name>
    <dbReference type="NCBI Taxonomy" id="1123500"/>
    <lineage>
        <taxon>Bacteria</taxon>
        <taxon>Bacillati</taxon>
        <taxon>Bacillota</taxon>
        <taxon>Bacilli</taxon>
        <taxon>Lactobacillales</taxon>
        <taxon>Lactobacillaceae</taxon>
        <taxon>Weissella</taxon>
    </lineage>
</organism>
<dbReference type="Proteomes" id="UP000051296">
    <property type="component" value="Unassembled WGS sequence"/>
</dbReference>
<feature type="domain" description="HTH lacI-type" evidence="4">
    <location>
        <begin position="2"/>
        <end position="57"/>
    </location>
</feature>
<dbReference type="CDD" id="cd01392">
    <property type="entry name" value="HTH_LacI"/>
    <property type="match status" value="1"/>
</dbReference>
<dbReference type="AlphaFoldDB" id="A0A0R2G660"/>
<evidence type="ECO:0000256" key="1">
    <source>
        <dbReference type="ARBA" id="ARBA00023015"/>
    </source>
</evidence>
<dbReference type="PATRIC" id="fig|1123500.6.peg.614"/>
<sequence>MTTIKDIATYTGFSVSTVSRVLNHLDNRYSKATEAKIRAAAEHLHYQKNQAASELVTRQSKTIMLVITENSTNFTARLIDGIKASLTKLDYNLLLIYAGNDMDSQIEATNLILMRPVQGVIIVSVPFAERELARIKQAQIPLVFASINYANQDILSVASDDWAIGYQATRYLLDQGHRRIGLAGVDIESYIGQERTRGYRQALLDAGLTYVDRRVFAGDYSWQAGKDAAHYFVHQEPVSAVIGASDYTAVGLLNGAVKLGLSVPTDLSILSIDGTDLSEMVQPALTVIKQDFYKMGVDSMRLLLGIIRGGGQVQSQVIPFKLIERASVSPVEGA</sequence>
<dbReference type="SUPFAM" id="SSF47413">
    <property type="entry name" value="lambda repressor-like DNA-binding domains"/>
    <property type="match status" value="1"/>
</dbReference>
<dbReference type="GO" id="GO:0003700">
    <property type="term" value="F:DNA-binding transcription factor activity"/>
    <property type="evidence" value="ECO:0007669"/>
    <property type="project" value="TreeGrafter"/>
</dbReference>
<evidence type="ECO:0000313" key="5">
    <source>
        <dbReference type="EMBL" id="KRN32260.1"/>
    </source>
</evidence>
<dbReference type="InterPro" id="IPR000843">
    <property type="entry name" value="HTH_LacI"/>
</dbReference>
<dbReference type="InParanoid" id="A0A0R2G660"/>
<evidence type="ECO:0000256" key="2">
    <source>
        <dbReference type="ARBA" id="ARBA00023125"/>
    </source>
</evidence>
<dbReference type="InterPro" id="IPR010982">
    <property type="entry name" value="Lambda_DNA-bd_dom_sf"/>
</dbReference>
<dbReference type="EMBL" id="JQAX01000002">
    <property type="protein sequence ID" value="KRN32260.1"/>
    <property type="molecule type" value="Genomic_DNA"/>
</dbReference>
<reference evidence="5 6" key="1">
    <citation type="journal article" date="2015" name="Genome Announc.">
        <title>Expanding the biotechnology potential of lactobacilli through comparative genomics of 213 strains and associated genera.</title>
        <authorList>
            <person name="Sun Z."/>
            <person name="Harris H.M."/>
            <person name="McCann A."/>
            <person name="Guo C."/>
            <person name="Argimon S."/>
            <person name="Zhang W."/>
            <person name="Yang X."/>
            <person name="Jeffery I.B."/>
            <person name="Cooney J.C."/>
            <person name="Kagawa T.F."/>
            <person name="Liu W."/>
            <person name="Song Y."/>
            <person name="Salvetti E."/>
            <person name="Wrobel A."/>
            <person name="Rasinkangas P."/>
            <person name="Parkhill J."/>
            <person name="Rea M.C."/>
            <person name="O'Sullivan O."/>
            <person name="Ritari J."/>
            <person name="Douillard F.P."/>
            <person name="Paul Ross R."/>
            <person name="Yang R."/>
            <person name="Briner A.E."/>
            <person name="Felis G.E."/>
            <person name="de Vos W.M."/>
            <person name="Barrangou R."/>
            <person name="Klaenhammer T.R."/>
            <person name="Caufield P.W."/>
            <person name="Cui Y."/>
            <person name="Zhang H."/>
            <person name="O'Toole P.W."/>
        </authorList>
    </citation>
    <scope>NUCLEOTIDE SEQUENCE [LARGE SCALE GENOMIC DNA]</scope>
    <source>
        <strain evidence="5 6">DSM 20190</strain>
    </source>
</reference>
<evidence type="ECO:0000259" key="4">
    <source>
        <dbReference type="PROSITE" id="PS50932"/>
    </source>
</evidence>
<dbReference type="Pfam" id="PF13377">
    <property type="entry name" value="Peripla_BP_3"/>
    <property type="match status" value="1"/>
</dbReference>
<dbReference type="STRING" id="1123500.GCA_000420365_00823"/>
<keyword evidence="1" id="KW-0805">Transcription regulation</keyword>
<dbReference type="RefSeq" id="WP_022791591.1">
    <property type="nucleotide sequence ID" value="NZ_ATUU01000002.1"/>
</dbReference>
<dbReference type="Pfam" id="PF00356">
    <property type="entry name" value="LacI"/>
    <property type="match status" value="1"/>
</dbReference>
<dbReference type="PROSITE" id="PS50932">
    <property type="entry name" value="HTH_LACI_2"/>
    <property type="match status" value="1"/>
</dbReference>
<accession>A0A0R2G660</accession>
<name>A0A0R2G660_9LACO</name>
<dbReference type="Gene3D" id="1.10.260.40">
    <property type="entry name" value="lambda repressor-like DNA-binding domains"/>
    <property type="match status" value="1"/>
</dbReference>
<dbReference type="SMART" id="SM00354">
    <property type="entry name" value="HTH_LACI"/>
    <property type="match status" value="1"/>
</dbReference>
<dbReference type="InterPro" id="IPR028082">
    <property type="entry name" value="Peripla_BP_I"/>
</dbReference>
<evidence type="ECO:0000256" key="3">
    <source>
        <dbReference type="ARBA" id="ARBA00023163"/>
    </source>
</evidence>
<proteinExistence type="predicted"/>
<dbReference type="eggNOG" id="COG1609">
    <property type="taxonomic scope" value="Bacteria"/>
</dbReference>
<dbReference type="OrthoDB" id="9784962at2"/>
<keyword evidence="2" id="KW-0238">DNA-binding</keyword>
<dbReference type="PANTHER" id="PTHR30146">
    <property type="entry name" value="LACI-RELATED TRANSCRIPTIONAL REPRESSOR"/>
    <property type="match status" value="1"/>
</dbReference>
<dbReference type="GO" id="GO:0000976">
    <property type="term" value="F:transcription cis-regulatory region binding"/>
    <property type="evidence" value="ECO:0007669"/>
    <property type="project" value="TreeGrafter"/>
</dbReference>
<gene>
    <name evidence="5" type="ORF">IV68_GL000611</name>
</gene>
<comment type="caution">
    <text evidence="5">The sequence shown here is derived from an EMBL/GenBank/DDBJ whole genome shotgun (WGS) entry which is preliminary data.</text>
</comment>
<dbReference type="SUPFAM" id="SSF53822">
    <property type="entry name" value="Periplasmic binding protein-like I"/>
    <property type="match status" value="1"/>
</dbReference>
<evidence type="ECO:0000313" key="6">
    <source>
        <dbReference type="Proteomes" id="UP000051296"/>
    </source>
</evidence>
<dbReference type="InterPro" id="IPR046335">
    <property type="entry name" value="LacI/GalR-like_sensor"/>
</dbReference>
<keyword evidence="3" id="KW-0804">Transcription</keyword>
<dbReference type="PANTHER" id="PTHR30146:SF109">
    <property type="entry name" value="HTH-TYPE TRANSCRIPTIONAL REGULATOR GALS"/>
    <property type="match status" value="1"/>
</dbReference>